<sequence>MPPIPPIPIHANDPINASHDAASSASTSFTTAAKADGITPRTANPPPTRTAPASVPATTTADPSAPPPPQPGARPLPPTATARETGYNTAHPAPPQPLPGINVPRSVEATVTSTATYQQMPTPAAFGYPAPTGSQSRGTDTTSTREQRAGPTTLSMGPAGSAYQHEDQQQPQQTRASLEHPPGYVQDPYASADGSAAQRRSLEDAKAREAEEGGVGSAVWGALGRAGEALKGAEEAVWRSVGRKG</sequence>
<feature type="compositionally biased region" description="Polar residues" evidence="1">
    <location>
        <begin position="109"/>
        <end position="121"/>
    </location>
</feature>
<keyword evidence="3" id="KW-1185">Reference proteome</keyword>
<feature type="compositionally biased region" description="Low complexity" evidence="1">
    <location>
        <begin position="17"/>
        <end position="42"/>
    </location>
</feature>
<accession>A0A6A6REV9</accession>
<proteinExistence type="predicted"/>
<dbReference type="OrthoDB" id="5385910at2759"/>
<reference evidence="2" key="1">
    <citation type="journal article" date="2020" name="Stud. Mycol.">
        <title>101 Dothideomycetes genomes: a test case for predicting lifestyles and emergence of pathogens.</title>
        <authorList>
            <person name="Haridas S."/>
            <person name="Albert R."/>
            <person name="Binder M."/>
            <person name="Bloem J."/>
            <person name="Labutti K."/>
            <person name="Salamov A."/>
            <person name="Andreopoulos B."/>
            <person name="Baker S."/>
            <person name="Barry K."/>
            <person name="Bills G."/>
            <person name="Bluhm B."/>
            <person name="Cannon C."/>
            <person name="Castanera R."/>
            <person name="Culley D."/>
            <person name="Daum C."/>
            <person name="Ezra D."/>
            <person name="Gonzalez J."/>
            <person name="Henrissat B."/>
            <person name="Kuo A."/>
            <person name="Liang C."/>
            <person name="Lipzen A."/>
            <person name="Lutzoni F."/>
            <person name="Magnuson J."/>
            <person name="Mondo S."/>
            <person name="Nolan M."/>
            <person name="Ohm R."/>
            <person name="Pangilinan J."/>
            <person name="Park H.-J."/>
            <person name="Ramirez L."/>
            <person name="Alfaro M."/>
            <person name="Sun H."/>
            <person name="Tritt A."/>
            <person name="Yoshinaga Y."/>
            <person name="Zwiers L.-H."/>
            <person name="Turgeon B."/>
            <person name="Goodwin S."/>
            <person name="Spatafora J."/>
            <person name="Crous P."/>
            <person name="Grigoriev I."/>
        </authorList>
    </citation>
    <scope>NUCLEOTIDE SEQUENCE</scope>
    <source>
        <strain evidence="2">CBS 269.34</strain>
    </source>
</reference>
<gene>
    <name evidence="2" type="ORF">BU16DRAFT_533383</name>
</gene>
<feature type="compositionally biased region" description="Basic and acidic residues" evidence="1">
    <location>
        <begin position="200"/>
        <end position="211"/>
    </location>
</feature>
<protein>
    <submittedName>
        <fullName evidence="2">Uncharacterized protein</fullName>
    </submittedName>
</protein>
<feature type="region of interest" description="Disordered" evidence="1">
    <location>
        <begin position="1"/>
        <end position="219"/>
    </location>
</feature>
<evidence type="ECO:0000313" key="3">
    <source>
        <dbReference type="Proteomes" id="UP000799750"/>
    </source>
</evidence>
<evidence type="ECO:0000313" key="2">
    <source>
        <dbReference type="EMBL" id="KAF2503111.1"/>
    </source>
</evidence>
<feature type="compositionally biased region" description="Low complexity" evidence="1">
    <location>
        <begin position="50"/>
        <end position="63"/>
    </location>
</feature>
<dbReference type="EMBL" id="MU004181">
    <property type="protein sequence ID" value="KAF2503111.1"/>
    <property type="molecule type" value="Genomic_DNA"/>
</dbReference>
<name>A0A6A6REV9_9PEZI</name>
<organism evidence="2 3">
    <name type="scientific">Lophium mytilinum</name>
    <dbReference type="NCBI Taxonomy" id="390894"/>
    <lineage>
        <taxon>Eukaryota</taxon>
        <taxon>Fungi</taxon>
        <taxon>Dikarya</taxon>
        <taxon>Ascomycota</taxon>
        <taxon>Pezizomycotina</taxon>
        <taxon>Dothideomycetes</taxon>
        <taxon>Pleosporomycetidae</taxon>
        <taxon>Mytilinidiales</taxon>
        <taxon>Mytilinidiaceae</taxon>
        <taxon>Lophium</taxon>
    </lineage>
</organism>
<feature type="compositionally biased region" description="Pro residues" evidence="1">
    <location>
        <begin position="64"/>
        <end position="78"/>
    </location>
</feature>
<evidence type="ECO:0000256" key="1">
    <source>
        <dbReference type="SAM" id="MobiDB-lite"/>
    </source>
</evidence>
<dbReference type="AlphaFoldDB" id="A0A6A6REV9"/>
<feature type="compositionally biased region" description="Polar residues" evidence="1">
    <location>
        <begin position="132"/>
        <end position="142"/>
    </location>
</feature>
<dbReference type="Proteomes" id="UP000799750">
    <property type="component" value="Unassembled WGS sequence"/>
</dbReference>